<gene>
    <name evidence="2 4" type="ORF">C05C9.3</name>
    <name evidence="2" type="ORF">CELE_C05C9.3</name>
</gene>
<evidence type="ECO:0000313" key="2">
    <source>
        <dbReference type="EMBL" id="CAA91971.3"/>
    </source>
</evidence>
<feature type="compositionally biased region" description="Polar residues" evidence="1">
    <location>
        <begin position="1032"/>
        <end position="1043"/>
    </location>
</feature>
<feature type="compositionally biased region" description="Polar residues" evidence="1">
    <location>
        <begin position="546"/>
        <end position="566"/>
    </location>
</feature>
<feature type="region of interest" description="Disordered" evidence="1">
    <location>
        <begin position="808"/>
        <end position="872"/>
    </location>
</feature>
<feature type="compositionally biased region" description="Basic and acidic residues" evidence="1">
    <location>
        <begin position="725"/>
        <end position="734"/>
    </location>
</feature>
<feature type="compositionally biased region" description="Polar residues" evidence="1">
    <location>
        <begin position="682"/>
        <end position="691"/>
    </location>
</feature>
<dbReference type="SMR" id="Q17656"/>
<dbReference type="UCSC" id="C05C9.3">
    <property type="organism name" value="c. elegans"/>
</dbReference>
<feature type="region of interest" description="Disordered" evidence="1">
    <location>
        <begin position="1083"/>
        <end position="1107"/>
    </location>
</feature>
<dbReference type="CTD" id="182248"/>
<evidence type="ECO:0000313" key="3">
    <source>
        <dbReference type="Proteomes" id="UP000001940"/>
    </source>
</evidence>
<dbReference type="KEGG" id="cel:CELE_C05C9.3"/>
<proteinExistence type="predicted"/>
<feature type="compositionally biased region" description="Basic and acidic residues" evidence="1">
    <location>
        <begin position="845"/>
        <end position="872"/>
    </location>
</feature>
<name>Q17656_CAEEL</name>
<dbReference type="EMBL" id="BX284606">
    <property type="protein sequence ID" value="CAA91971.3"/>
    <property type="molecule type" value="Genomic_DNA"/>
</dbReference>
<feature type="region of interest" description="Disordered" evidence="1">
    <location>
        <begin position="1030"/>
        <end position="1062"/>
    </location>
</feature>
<feature type="compositionally biased region" description="Polar residues" evidence="1">
    <location>
        <begin position="1083"/>
        <end position="1096"/>
    </location>
</feature>
<dbReference type="GO" id="GO:0045944">
    <property type="term" value="P:positive regulation of transcription by RNA polymerase II"/>
    <property type="evidence" value="ECO:0000318"/>
    <property type="project" value="GO_Central"/>
</dbReference>
<feature type="region of interest" description="Disordered" evidence="1">
    <location>
        <begin position="522"/>
        <end position="583"/>
    </location>
</feature>
<evidence type="ECO:0000313" key="4">
    <source>
        <dbReference type="WormBase" id="C05C9.3"/>
    </source>
</evidence>
<dbReference type="FunCoup" id="Q17656">
    <property type="interactions" value="28"/>
</dbReference>
<dbReference type="InParanoid" id="Q17656"/>
<dbReference type="AGR" id="WB:WBGene00007327"/>
<reference evidence="2 3" key="1">
    <citation type="journal article" date="1998" name="Science">
        <title>Genome sequence of the nematode C. elegans: a platform for investigating biology.</title>
        <authorList>
            <consortium name="The C. elegans sequencing consortium"/>
            <person name="Sulson J.E."/>
            <person name="Waterston R."/>
        </authorList>
    </citation>
    <scope>NUCLEOTIDE SEQUENCE [LARGE SCALE GENOMIC DNA]</scope>
    <source>
        <strain evidence="2 3">Bristol N2</strain>
    </source>
</reference>
<dbReference type="WormBase" id="C05C9.3">
    <property type="protein sequence ID" value="CE53332"/>
    <property type="gene ID" value="WBGene00007327"/>
</dbReference>
<dbReference type="Proteomes" id="UP000001940">
    <property type="component" value="Chromosome X"/>
</dbReference>
<dbReference type="Bgee" id="WBGene00007327">
    <property type="expression patterns" value="Expressed in material anatomical entity and 2 other cell types or tissues"/>
</dbReference>
<dbReference type="RefSeq" id="NP_001359547.1">
    <property type="nucleotide sequence ID" value="NM_001373499.1"/>
</dbReference>
<accession>Q17656</accession>
<feature type="region of interest" description="Disordered" evidence="1">
    <location>
        <begin position="673"/>
        <end position="761"/>
    </location>
</feature>
<feature type="compositionally biased region" description="Acidic residues" evidence="1">
    <location>
        <begin position="739"/>
        <end position="757"/>
    </location>
</feature>
<organism evidence="2 3">
    <name type="scientific">Caenorhabditis elegans</name>
    <dbReference type="NCBI Taxonomy" id="6239"/>
    <lineage>
        <taxon>Eukaryota</taxon>
        <taxon>Metazoa</taxon>
        <taxon>Ecdysozoa</taxon>
        <taxon>Nematoda</taxon>
        <taxon>Chromadorea</taxon>
        <taxon>Rhabditida</taxon>
        <taxon>Rhabditina</taxon>
        <taxon>Rhabditomorpha</taxon>
        <taxon>Rhabditoidea</taxon>
        <taxon>Rhabditidae</taxon>
        <taxon>Peloderinae</taxon>
        <taxon>Caenorhabditis</taxon>
    </lineage>
</organism>
<dbReference type="GO" id="GO:0016592">
    <property type="term" value="C:mediator complex"/>
    <property type="evidence" value="ECO:0000318"/>
    <property type="project" value="GO_Central"/>
</dbReference>
<dbReference type="GO" id="GO:0003713">
    <property type="term" value="F:transcription coactivator activity"/>
    <property type="evidence" value="ECO:0000318"/>
    <property type="project" value="GO_Central"/>
</dbReference>
<sequence length="1543" mass="179206">MEDLETSTSDNEENHRLTLYDKCIQSKWYLDKAKTLKSPEQIEKLGRLLNFLDQDEYHDRIDYLSDPVQLNKNELPVDTPECFYNLTMIPEFCTMTSRQFFSMIQSADDRKFKSVIAKLGVYFDHPQETFWDLIPLFTLGDETHVLASTLFRYATKLFSPSISGVIRIKTLLRLLNMGRPHFGRNNKLALSRYSWTKSREDCYYGVDAAFKPFIIKKHIVPERDYPLSKATIEPLLVEEEDYASFDSERAIVLLYHFPQIILPCIGKKHFKKWDQYYWEVESMSTNTLSCICKNNMGIFMHIQEHFIYKSPSGFLCWGCFPHKHLLLVACANFFRDMVKNPKIRKAAEKRTLPKIEDLYETLRKKPKTRCPAKEERDVIITRGKAQNVSNSIEVVVIDDDDDIGNIQEDKTNTKRQSAEDEEECDLNVWAFSCNSTIEHKEAEELISHLELESSQNSIHNDNRKKNEDYDMEISEIETITQRQLEGYGTFNSPEMKNERIVNCELKSQPSLTDMHSELAATKGRQNNDLPMSSIPCQDATQKDIDSSTQSMLQSTVQSLENNYVSNENEKTEQSDGESETNDNKLENVLTTEISADTNIDIESQIDMKHPQQNLPVFETSSEETIKYGQIKSPTPGSENIGKVIDEGDLHKSPLSLNEVLSCDECWSIPTQRTISCDDDGYSESTRNNNKAPQVFSPDKQDAKKNCQVISENFGKSEEQSEGDETSNKGSKDENGNMLDDVDQENTSDNEISFPDDEANGRNVITSTDNLACDDLLLATNTDSIHLTKVIETVPVPEPIFVLSVNDKKETTGKVEPEQINYPESIQKDSSDEVVGESRMCSPIKPNDDAHPQKDGSSQKDDNQSEIPPDEKLIDMAGECIEKTKILMKEFIENCDADFELQKAEVYGLLKHSDSRNQLADKRGMMKNKLQHVLKTRLADFELTNATQWTTLINWCSWNPTVGELLFELTEENENMCDTADRQVYRTMEIFSAFIDQEHNKIEERLASLPKSENLEPVELTAKLNEITDEQFQKSTGQQHQVQETTKEHAQTGKDEEISHNLSDNVRYLPLEWDSTQYVQELNQSQIPGRSPQSFSVPNPAHNSLVPPISTQQLNENQRIDKNSNQESFAPLPTSVPVVYSEFDKNLQNTSQNASTSYSQSGLPMLSPRVLFTKDHNEIFPQNIMMPPVHNQVPLHTQVNNSSQQVMANALSVPAIHQQHEQQEMHHEELVHQQPLKRQMEHEKMQQQNMYHQNLQQRLQYEHEQQMQIQKQKVQEQHHQQIRHHQMLKQEQRQNHNPMHQIEHFQQHQLVNKVRPHYQQQGEMKRQDGMHQMQNQLHHHQNFQFNSGQQATQVHEQQQNQNHHVRQAVQEEVFQSFPRHDVQRHIHGQTNYQQNQRQHSQQQVYKFHMQPQLPIQPVPNQVQQPNFNNPNRDFQYPNHNHQHVQYQLHQQHMTVRNNNHEHSQYQQPLQQNRLQQFGHPPYQYQLQNQHHQRHPQFPQIQNHTQQPNFSQQLTGVQYSTQNIHPGTHDHLPNDMTHHNPNVRF</sequence>
<dbReference type="STRING" id="6239.C05C9.3.1"/>
<feature type="compositionally biased region" description="Basic and acidic residues" evidence="1">
    <location>
        <begin position="1044"/>
        <end position="1058"/>
    </location>
</feature>
<feature type="compositionally biased region" description="Polar residues" evidence="1">
    <location>
        <begin position="523"/>
        <end position="539"/>
    </location>
</feature>
<dbReference type="GeneID" id="182248"/>
<keyword evidence="3" id="KW-1185">Reference proteome</keyword>
<dbReference type="AlphaFoldDB" id="Q17656"/>
<evidence type="ECO:0000256" key="1">
    <source>
        <dbReference type="SAM" id="MobiDB-lite"/>
    </source>
</evidence>
<dbReference type="HOGENOM" id="CLU_252160_0_0_1"/>
<protein>
    <submittedName>
        <fullName evidence="2">ULP_PROTEASE domain-containing protein</fullName>
    </submittedName>
</protein>